<evidence type="ECO:0000313" key="2">
    <source>
        <dbReference type="Proteomes" id="UP001596116"/>
    </source>
</evidence>
<dbReference type="EMBL" id="JBHPON010000001">
    <property type="protein sequence ID" value="MFC6035467.1"/>
    <property type="molecule type" value="Genomic_DNA"/>
</dbReference>
<gene>
    <name evidence="1" type="ORF">ACFMB1_07935</name>
</gene>
<reference evidence="1 2" key="1">
    <citation type="submission" date="2024-09" db="EMBL/GenBank/DDBJ databases">
        <authorList>
            <person name="Zhang Z.-H."/>
        </authorList>
    </citation>
    <scope>NUCLEOTIDE SEQUENCE [LARGE SCALE GENOMIC DNA]</scope>
    <source>
        <strain evidence="1 2">HHTR114</strain>
    </source>
</reference>
<comment type="caution">
    <text evidence="1">The sequence shown here is derived from an EMBL/GenBank/DDBJ whole genome shotgun (WGS) entry which is preliminary data.</text>
</comment>
<name>A0ABW1KZP7_9PROT</name>
<dbReference type="Proteomes" id="UP001596116">
    <property type="component" value="Unassembled WGS sequence"/>
</dbReference>
<dbReference type="RefSeq" id="WP_379879212.1">
    <property type="nucleotide sequence ID" value="NZ_JBHPON010000001.1"/>
</dbReference>
<accession>A0ABW1KZP7</accession>
<evidence type="ECO:0000313" key="1">
    <source>
        <dbReference type="EMBL" id="MFC6035467.1"/>
    </source>
</evidence>
<sequence length="69" mass="7991">MSATFNKISRENAAWIKWLALNTELKQQDIALMVGIHPGTVNHVIRRKRMRDVRPVEPPDWIMNQLLAA</sequence>
<organism evidence="1 2">
    <name type="scientific">Hyphococcus aureus</name>
    <dbReference type="NCBI Taxonomy" id="2666033"/>
    <lineage>
        <taxon>Bacteria</taxon>
        <taxon>Pseudomonadati</taxon>
        <taxon>Pseudomonadota</taxon>
        <taxon>Alphaproteobacteria</taxon>
        <taxon>Parvularculales</taxon>
        <taxon>Parvularculaceae</taxon>
        <taxon>Hyphococcus</taxon>
    </lineage>
</organism>
<protein>
    <submittedName>
        <fullName evidence="1">Uncharacterized protein</fullName>
    </submittedName>
</protein>
<keyword evidence="2" id="KW-1185">Reference proteome</keyword>
<proteinExistence type="predicted"/>